<dbReference type="SUPFAM" id="SSF53756">
    <property type="entry name" value="UDP-Glycosyltransferase/glycogen phosphorylase"/>
    <property type="match status" value="1"/>
</dbReference>
<feature type="domain" description="Glycosyltransferase subfamily 4-like N-terminal" evidence="1">
    <location>
        <begin position="99"/>
        <end position="208"/>
    </location>
</feature>
<proteinExistence type="predicted"/>
<dbReference type="KEGG" id="mfi:DSM1535_0249"/>
<dbReference type="Gene3D" id="3.40.50.2000">
    <property type="entry name" value="Glycogen Phosphorylase B"/>
    <property type="match status" value="2"/>
</dbReference>
<evidence type="ECO:0000313" key="2">
    <source>
        <dbReference type="EMBL" id="CEA12613.1"/>
    </source>
</evidence>
<gene>
    <name evidence="2" type="ORF">DSM1535_0249</name>
</gene>
<dbReference type="AlphaFoldDB" id="A0A090I142"/>
<dbReference type="Pfam" id="PF13439">
    <property type="entry name" value="Glyco_transf_4"/>
    <property type="match status" value="1"/>
</dbReference>
<accession>A0A090I142</accession>
<dbReference type="EMBL" id="LN515531">
    <property type="protein sequence ID" value="CEA12613.1"/>
    <property type="molecule type" value="Genomic_DNA"/>
</dbReference>
<evidence type="ECO:0000259" key="1">
    <source>
        <dbReference type="Pfam" id="PF13439"/>
    </source>
</evidence>
<dbReference type="RefSeq" id="WP_048071930.1">
    <property type="nucleotide sequence ID" value="NZ_JARVXG010000041.1"/>
</dbReference>
<protein>
    <recommendedName>
        <fullName evidence="1">Glycosyltransferase subfamily 4-like N-terminal domain-containing protein</fullName>
    </recommendedName>
</protein>
<sequence length="405" mass="47212">MKVLIITYYFFQNEAIGSFRLRGLNKYLKDYGWEPTILTIKTNESEEVDCNVIKTEFADPIKTVKKKYKLNDNILSKLFLRVWLEINAYPDVQKKWIKTAVESGRKLLREEQFDAIISSSSPISCHLIAHDLKKEFDIPWIADFRDLWTQNHYYNYTPIRKFFERRLELGTLKNVDAITTVSKELSKDLERLHKSKNIYTIHNGFDPEDVNLGMPLTSKFSITYTGQLYNKKRDPEDFFKVINELLEEEFLNSDDISVELFCQEESWLFEEIKNLNLGNIVNINGTISHQNSILQQRMSQILLLLMWNNPKEKGVCTGKIFEYLAAKRPIVSYGVVEGCVPTILSETNSGIAVNNKNDLKNLIKMHYNSYKNNGYVEFNSSNKILKFSQKTMAKKFNELLNKVSL</sequence>
<dbReference type="InterPro" id="IPR028098">
    <property type="entry name" value="Glyco_trans_4-like_N"/>
</dbReference>
<dbReference type="PATRIC" id="fig|2162.9.peg.261"/>
<name>A0A090I142_METFO</name>
<organism evidence="2">
    <name type="scientific">Methanobacterium formicicum</name>
    <dbReference type="NCBI Taxonomy" id="2162"/>
    <lineage>
        <taxon>Archaea</taxon>
        <taxon>Methanobacteriati</taxon>
        <taxon>Methanobacteriota</taxon>
        <taxon>Methanomada group</taxon>
        <taxon>Methanobacteria</taxon>
        <taxon>Methanobacteriales</taxon>
        <taxon>Methanobacteriaceae</taxon>
        <taxon>Methanobacterium</taxon>
    </lineage>
</organism>
<dbReference type="PANTHER" id="PTHR12526:SF630">
    <property type="entry name" value="GLYCOSYLTRANSFERASE"/>
    <property type="match status" value="1"/>
</dbReference>
<dbReference type="PANTHER" id="PTHR12526">
    <property type="entry name" value="GLYCOSYLTRANSFERASE"/>
    <property type="match status" value="1"/>
</dbReference>
<reference evidence="2" key="1">
    <citation type="submission" date="2014-08" db="EMBL/GenBank/DDBJ databases">
        <authorList>
            <person name="Wibberg D."/>
        </authorList>
    </citation>
    <scope>NUCLEOTIDE SEQUENCE</scope>
</reference>